<reference evidence="2 3" key="1">
    <citation type="submission" date="2018-11" db="EMBL/GenBank/DDBJ databases">
        <authorList>
            <consortium name="Pathogen Informatics"/>
        </authorList>
    </citation>
    <scope>NUCLEOTIDE SEQUENCE [LARGE SCALE GENOMIC DNA]</scope>
</reference>
<name>A0A3P7KFM9_STRVU</name>
<sequence length="110" mass="12616">MPPLTGKRLVSPRTHHKMLRRLSKGSAAFSVPQEPVRTKAAGEDGTPRKPDDKFKNVMAMPYEDSKSKNRSKTHSLQRSPNAAQQRLQFQQQQRLNRSPEKNQRRQGKRG</sequence>
<dbReference type="EMBL" id="UYYB01013912">
    <property type="protein sequence ID" value="VDM69885.1"/>
    <property type="molecule type" value="Genomic_DNA"/>
</dbReference>
<organism evidence="2 3">
    <name type="scientific">Strongylus vulgaris</name>
    <name type="common">Blood worm</name>
    <dbReference type="NCBI Taxonomy" id="40348"/>
    <lineage>
        <taxon>Eukaryota</taxon>
        <taxon>Metazoa</taxon>
        <taxon>Ecdysozoa</taxon>
        <taxon>Nematoda</taxon>
        <taxon>Chromadorea</taxon>
        <taxon>Rhabditida</taxon>
        <taxon>Rhabditina</taxon>
        <taxon>Rhabditomorpha</taxon>
        <taxon>Strongyloidea</taxon>
        <taxon>Strongylidae</taxon>
        <taxon>Strongylus</taxon>
    </lineage>
</organism>
<evidence type="ECO:0000256" key="1">
    <source>
        <dbReference type="SAM" id="MobiDB-lite"/>
    </source>
</evidence>
<dbReference type="Proteomes" id="UP000270094">
    <property type="component" value="Unassembled WGS sequence"/>
</dbReference>
<keyword evidence="3" id="KW-1185">Reference proteome</keyword>
<accession>A0A3P7KFM9</accession>
<feature type="region of interest" description="Disordered" evidence="1">
    <location>
        <begin position="20"/>
        <end position="110"/>
    </location>
</feature>
<evidence type="ECO:0000313" key="3">
    <source>
        <dbReference type="Proteomes" id="UP000270094"/>
    </source>
</evidence>
<protein>
    <submittedName>
        <fullName evidence="2">Uncharacterized protein</fullName>
    </submittedName>
</protein>
<evidence type="ECO:0000313" key="2">
    <source>
        <dbReference type="EMBL" id="VDM69885.1"/>
    </source>
</evidence>
<feature type="compositionally biased region" description="Low complexity" evidence="1">
    <location>
        <begin position="84"/>
        <end position="95"/>
    </location>
</feature>
<feature type="compositionally biased region" description="Basic and acidic residues" evidence="1">
    <location>
        <begin position="36"/>
        <end position="55"/>
    </location>
</feature>
<proteinExistence type="predicted"/>
<gene>
    <name evidence="2" type="ORF">SVUK_LOCUS4883</name>
</gene>
<dbReference type="AlphaFoldDB" id="A0A3P7KFM9"/>